<protein>
    <submittedName>
        <fullName evidence="2">Uncharacterized protein</fullName>
    </submittedName>
</protein>
<dbReference type="EMBL" id="JAMDNP010000002">
    <property type="protein sequence ID" value="MCY9759135.1"/>
    <property type="molecule type" value="Genomic_DNA"/>
</dbReference>
<accession>A0ABT4GR49</accession>
<evidence type="ECO:0000313" key="2">
    <source>
        <dbReference type="EMBL" id="MCY9759135.1"/>
    </source>
</evidence>
<evidence type="ECO:0000313" key="3">
    <source>
        <dbReference type="Proteomes" id="UP001527181"/>
    </source>
</evidence>
<feature type="transmembrane region" description="Helical" evidence="1">
    <location>
        <begin position="6"/>
        <end position="24"/>
    </location>
</feature>
<evidence type="ECO:0000256" key="1">
    <source>
        <dbReference type="SAM" id="Phobius"/>
    </source>
</evidence>
<keyword evidence="1" id="KW-0812">Transmembrane</keyword>
<gene>
    <name evidence="2" type="ORF">M5X12_00970</name>
</gene>
<dbReference type="Proteomes" id="UP001527181">
    <property type="component" value="Unassembled WGS sequence"/>
</dbReference>
<reference evidence="2 3" key="1">
    <citation type="submission" date="2022-05" db="EMBL/GenBank/DDBJ databases">
        <title>Genome Sequencing of Bee-Associated Microbes.</title>
        <authorList>
            <person name="Dunlap C."/>
        </authorList>
    </citation>
    <scope>NUCLEOTIDE SEQUENCE [LARGE SCALE GENOMIC DNA]</scope>
    <source>
        <strain evidence="2 3">NRRL B-04010</strain>
    </source>
</reference>
<dbReference type="RefSeq" id="WP_268594605.1">
    <property type="nucleotide sequence ID" value="NZ_JAMDLX010000105.1"/>
</dbReference>
<comment type="caution">
    <text evidence="2">The sequence shown here is derived from an EMBL/GenBank/DDBJ whole genome shotgun (WGS) entry which is preliminary data.</text>
</comment>
<keyword evidence="1" id="KW-1133">Transmembrane helix</keyword>
<keyword evidence="1" id="KW-0472">Membrane</keyword>
<organism evidence="2 3">
    <name type="scientific">Paenibacillus alvei</name>
    <name type="common">Bacillus alvei</name>
    <dbReference type="NCBI Taxonomy" id="44250"/>
    <lineage>
        <taxon>Bacteria</taxon>
        <taxon>Bacillati</taxon>
        <taxon>Bacillota</taxon>
        <taxon>Bacilli</taxon>
        <taxon>Bacillales</taxon>
        <taxon>Paenibacillaceae</taxon>
        <taxon>Paenibacillus</taxon>
    </lineage>
</organism>
<proteinExistence type="predicted"/>
<keyword evidence="3" id="KW-1185">Reference proteome</keyword>
<sequence>MNFNLENFILYLVIVALVLFAYFLRRHRKETVNAHLTAINMVIGLKLLEKYEPGQYLYHRQIEDIRDAIFYSCKFKEIEQKSFEQLIISLESEKSLNQEEVERLSELFDIKDAEGE</sequence>
<name>A0ABT4GR49_PAEAL</name>